<dbReference type="Proteomes" id="UP000287247">
    <property type="component" value="Unassembled WGS sequence"/>
</dbReference>
<protein>
    <recommendedName>
        <fullName evidence="3">Tocopherol cyclase</fullName>
    </recommendedName>
</protein>
<evidence type="ECO:0000313" key="2">
    <source>
        <dbReference type="Proteomes" id="UP000287247"/>
    </source>
</evidence>
<dbReference type="InterPro" id="IPR025893">
    <property type="entry name" value="Tocopherol_cyclase"/>
</dbReference>
<evidence type="ECO:0008006" key="3">
    <source>
        <dbReference type="Google" id="ProtNLM"/>
    </source>
</evidence>
<dbReference type="PANTHER" id="PTHR35309">
    <property type="match status" value="1"/>
</dbReference>
<gene>
    <name evidence="1" type="ORF">AsFPU1_0709</name>
</gene>
<keyword evidence="2" id="KW-1185">Reference proteome</keyword>
<dbReference type="EMBL" id="BDQK01000001">
    <property type="protein sequence ID" value="GBF79316.1"/>
    <property type="molecule type" value="Genomic_DNA"/>
</dbReference>
<evidence type="ECO:0000313" key="1">
    <source>
        <dbReference type="EMBL" id="GBF79316.1"/>
    </source>
</evidence>
<dbReference type="Pfam" id="PF14249">
    <property type="entry name" value="Tocopherol_cycl"/>
    <property type="match status" value="1"/>
</dbReference>
<proteinExistence type="predicted"/>
<dbReference type="AlphaFoldDB" id="A0A401IDK8"/>
<dbReference type="GO" id="GO:0009976">
    <property type="term" value="F:tocopherol cyclase activity"/>
    <property type="evidence" value="ECO:0007669"/>
    <property type="project" value="InterPro"/>
</dbReference>
<dbReference type="PANTHER" id="PTHR35309:SF4">
    <property type="entry name" value="TOCOPHEROL CYCLASE"/>
    <property type="match status" value="1"/>
</dbReference>
<accession>A0A401IDK8</accession>
<reference evidence="2" key="1">
    <citation type="submission" date="2017-05" db="EMBL/GenBank/DDBJ databases">
        <title>Physiological properties and genetic analysis related to exopolysaccharide production of fresh-water unicellular cyanobacterium Aphanothece sacrum, Suizenji Nori, that has been cultured as a food source in Japan.</title>
        <authorList>
            <person name="Kanesaki Y."/>
            <person name="Yoshikawa S."/>
            <person name="Ohki K."/>
        </authorList>
    </citation>
    <scope>NUCLEOTIDE SEQUENCE [LARGE SCALE GENOMIC DNA]</scope>
    <source>
        <strain evidence="2">FPU1</strain>
    </source>
</reference>
<dbReference type="OrthoDB" id="503351at2"/>
<organism evidence="1 2">
    <name type="scientific">Aphanothece sacrum FPU1</name>
    <dbReference type="NCBI Taxonomy" id="1920663"/>
    <lineage>
        <taxon>Bacteria</taxon>
        <taxon>Bacillati</taxon>
        <taxon>Cyanobacteriota</taxon>
        <taxon>Cyanophyceae</taxon>
        <taxon>Oscillatoriophycideae</taxon>
        <taxon>Chroococcales</taxon>
        <taxon>Aphanothecaceae</taxon>
        <taxon>Aphanothece</taxon>
    </lineage>
</organism>
<sequence length="354" mass="40723">MENSRQTPHSGYHWNGSDQRFFEGWYYRVTLPQWGQTFGFMYSIDDPIGNQPHSGGAAQILGANNQYLCRTFPNIRNFWANRNKLELGHWGKTQLSLKPQLLDPVIFEQQIKQGYQATDTLNQGYICDKRNNFYCRWQYKINPIDGWGNRDLPQKATAGWLSYLPIFDPGWQVLMAQGTATGYIDWNGEKYEFIDAPAYSEKNWGRSFPQKWFWINCNSFIEEYDLALTAVGGIRDVFGLTESVGLIGLHYQGKFYEFERGNSKLSWQVEPWGQWEMQGKNQDFIITIIGTTEESGNYVRVPTAEGLQFRCRDTMQGNITLELSQSQGNLIVKATSFLGGLEIGGAPWESVWIN</sequence>
<name>A0A401IDK8_APHSA</name>
<comment type="caution">
    <text evidence="1">The sequence shown here is derived from an EMBL/GenBank/DDBJ whole genome shotgun (WGS) entry which is preliminary data.</text>
</comment>